<name>A0A0E3QN24_METBA</name>
<keyword evidence="1" id="KW-1133">Transmembrane helix</keyword>
<accession>A0A0E3QN24</accession>
<feature type="transmembrane region" description="Helical" evidence="1">
    <location>
        <begin position="119"/>
        <end position="138"/>
    </location>
</feature>
<dbReference type="KEGG" id="mbw:MSBRW_3274"/>
<proteinExistence type="predicted"/>
<protein>
    <submittedName>
        <fullName evidence="2">Uncharacterized protein</fullName>
    </submittedName>
</protein>
<evidence type="ECO:0000256" key="1">
    <source>
        <dbReference type="SAM" id="Phobius"/>
    </source>
</evidence>
<feature type="transmembrane region" description="Helical" evidence="1">
    <location>
        <begin position="7"/>
        <end position="28"/>
    </location>
</feature>
<keyword evidence="1" id="KW-0472">Membrane</keyword>
<dbReference type="Proteomes" id="UP000033038">
    <property type="component" value="Chromosome"/>
</dbReference>
<dbReference type="GeneID" id="24824889"/>
<dbReference type="HOGENOM" id="CLU_143944_0_0_2"/>
<dbReference type="PATRIC" id="fig|1434109.4.peg.4261"/>
<dbReference type="RefSeq" id="WP_011306456.1">
    <property type="nucleotide sequence ID" value="NZ_CP009526.1"/>
</dbReference>
<gene>
    <name evidence="2" type="ORF">MSBRW_3274</name>
</gene>
<evidence type="ECO:0000313" key="2">
    <source>
        <dbReference type="EMBL" id="AKB52527.1"/>
    </source>
</evidence>
<feature type="transmembrane region" description="Helical" evidence="1">
    <location>
        <begin position="48"/>
        <end position="66"/>
    </location>
</feature>
<evidence type="ECO:0000313" key="3">
    <source>
        <dbReference type="Proteomes" id="UP000033038"/>
    </source>
</evidence>
<dbReference type="EMBL" id="CP009526">
    <property type="protein sequence ID" value="AKB52527.1"/>
    <property type="molecule type" value="Genomic_DNA"/>
</dbReference>
<sequence>MENKNKNLTYFTLLWGVMYMILGLLQALKGAKLLPDDFLSVNLLPPELAGGLVLALVGAVYLYGTLEFSKGSFEGRAYAYVGIVLSILFGIIYFLTFAADLSNAWVLFAEGFEQWTPLVDFKPALYLGLLSVVVYAGWKKEFRLQD</sequence>
<keyword evidence="1" id="KW-0812">Transmembrane</keyword>
<organism evidence="2 3">
    <name type="scientific">Methanosarcina barkeri str. Wiesmoor</name>
    <dbReference type="NCBI Taxonomy" id="1434109"/>
    <lineage>
        <taxon>Archaea</taxon>
        <taxon>Methanobacteriati</taxon>
        <taxon>Methanobacteriota</taxon>
        <taxon>Stenosarchaea group</taxon>
        <taxon>Methanomicrobia</taxon>
        <taxon>Methanosarcinales</taxon>
        <taxon>Methanosarcinaceae</taxon>
        <taxon>Methanosarcina</taxon>
    </lineage>
</organism>
<feature type="transmembrane region" description="Helical" evidence="1">
    <location>
        <begin position="78"/>
        <end position="99"/>
    </location>
</feature>
<reference evidence="2 3" key="1">
    <citation type="submission" date="2014-07" db="EMBL/GenBank/DDBJ databases">
        <title>Methanogenic archaea and the global carbon cycle.</title>
        <authorList>
            <person name="Henriksen J.R."/>
            <person name="Luke J."/>
            <person name="Reinhart S."/>
            <person name="Benedict M.N."/>
            <person name="Youngblut N.D."/>
            <person name="Metcalf M.E."/>
            <person name="Whitaker R.J."/>
            <person name="Metcalf W.W."/>
        </authorList>
    </citation>
    <scope>NUCLEOTIDE SEQUENCE [LARGE SCALE GENOMIC DNA]</scope>
    <source>
        <strain evidence="2 3">Wiesmoor</strain>
    </source>
</reference>
<dbReference type="AlphaFoldDB" id="A0A0E3QN24"/>